<dbReference type="InterPro" id="IPR003593">
    <property type="entry name" value="AAA+_ATPase"/>
</dbReference>
<keyword evidence="10" id="KW-1185">Reference proteome</keyword>
<keyword evidence="6" id="KW-1133">Transmembrane helix</keyword>
<evidence type="ECO:0000256" key="5">
    <source>
        <dbReference type="ARBA" id="ARBA00022840"/>
    </source>
</evidence>
<dbReference type="GO" id="GO:0140359">
    <property type="term" value="F:ABC-type transporter activity"/>
    <property type="evidence" value="ECO:0007669"/>
    <property type="project" value="InterPro"/>
</dbReference>
<proteinExistence type="predicted"/>
<evidence type="ECO:0000313" key="9">
    <source>
        <dbReference type="EMBL" id="DAD28844.1"/>
    </source>
</evidence>
<dbReference type="Proteomes" id="UP000607653">
    <property type="component" value="Unassembled WGS sequence"/>
</dbReference>
<dbReference type="SUPFAM" id="SSF52540">
    <property type="entry name" value="P-loop containing nucleoside triphosphate hydrolases"/>
    <property type="match status" value="1"/>
</dbReference>
<accession>A0A822Y4I8</accession>
<dbReference type="GO" id="GO:0016887">
    <property type="term" value="F:ATP hydrolysis activity"/>
    <property type="evidence" value="ECO:0007669"/>
    <property type="project" value="InterPro"/>
</dbReference>
<comment type="caution">
    <text evidence="9">The sequence shown here is derived from an EMBL/GenBank/DDBJ whole genome shotgun (WGS) entry which is preliminary data.</text>
</comment>
<evidence type="ECO:0000256" key="2">
    <source>
        <dbReference type="ARBA" id="ARBA00022448"/>
    </source>
</evidence>
<sequence>MPRSELSTLSSNVSPSLEDQMPEQLQATIGGQCSLLRGSLRPITLKKSDGCWFSTPEPKPTERTILNGVTGVVRPGDLLAMLGPSGSGKTTILTALAGRLLGKFSGSITYNGQTFSGSIKRKIGFVSQDGILYPHLTVLETLTYVGERIVDILQGLARGGRTVVTTIHQPSSQLYRMFDKLVVLSDGCPIYNGSASWAPECFGSIGYTPGVNLVNPTDLLLDLAGG</sequence>
<dbReference type="GO" id="GO:0016020">
    <property type="term" value="C:membrane"/>
    <property type="evidence" value="ECO:0007669"/>
    <property type="project" value="UniProtKB-SubCell"/>
</dbReference>
<organism evidence="9 10">
    <name type="scientific">Nelumbo nucifera</name>
    <name type="common">Sacred lotus</name>
    <dbReference type="NCBI Taxonomy" id="4432"/>
    <lineage>
        <taxon>Eukaryota</taxon>
        <taxon>Viridiplantae</taxon>
        <taxon>Streptophyta</taxon>
        <taxon>Embryophyta</taxon>
        <taxon>Tracheophyta</taxon>
        <taxon>Spermatophyta</taxon>
        <taxon>Magnoliopsida</taxon>
        <taxon>Proteales</taxon>
        <taxon>Nelumbonaceae</taxon>
        <taxon>Nelumbo</taxon>
    </lineage>
</organism>
<dbReference type="InterPro" id="IPR050352">
    <property type="entry name" value="ABCG_transporters"/>
</dbReference>
<dbReference type="SMART" id="SM00382">
    <property type="entry name" value="AAA"/>
    <property type="match status" value="1"/>
</dbReference>
<evidence type="ECO:0000259" key="8">
    <source>
        <dbReference type="SMART" id="SM00382"/>
    </source>
</evidence>
<evidence type="ECO:0000256" key="4">
    <source>
        <dbReference type="ARBA" id="ARBA00022741"/>
    </source>
</evidence>
<keyword evidence="2" id="KW-0813">Transport</keyword>
<protein>
    <recommendedName>
        <fullName evidence="8">AAA+ ATPase domain-containing protein</fullName>
    </recommendedName>
</protein>
<keyword evidence="5" id="KW-0067">ATP-binding</keyword>
<comment type="subcellular location">
    <subcellularLocation>
        <location evidence="1">Membrane</location>
        <topology evidence="1">Multi-pass membrane protein</topology>
    </subcellularLocation>
</comment>
<feature type="domain" description="AAA+ ATPase" evidence="8">
    <location>
        <begin position="75"/>
        <end position="188"/>
    </location>
</feature>
<keyword evidence="7" id="KW-0472">Membrane</keyword>
<name>A0A822Y4I8_NELNU</name>
<dbReference type="InterPro" id="IPR027417">
    <property type="entry name" value="P-loop_NTPase"/>
</dbReference>
<evidence type="ECO:0000256" key="3">
    <source>
        <dbReference type="ARBA" id="ARBA00022692"/>
    </source>
</evidence>
<keyword evidence="4" id="KW-0547">Nucleotide-binding</keyword>
<keyword evidence="3" id="KW-0812">Transmembrane</keyword>
<gene>
    <name evidence="9" type="ORF">HUJ06_030312</name>
</gene>
<evidence type="ECO:0000256" key="6">
    <source>
        <dbReference type="ARBA" id="ARBA00022989"/>
    </source>
</evidence>
<evidence type="ECO:0000256" key="7">
    <source>
        <dbReference type="ARBA" id="ARBA00023136"/>
    </source>
</evidence>
<dbReference type="Gene3D" id="3.40.50.300">
    <property type="entry name" value="P-loop containing nucleotide triphosphate hydrolases"/>
    <property type="match status" value="2"/>
</dbReference>
<dbReference type="InterPro" id="IPR043926">
    <property type="entry name" value="ABCG_dom"/>
</dbReference>
<evidence type="ECO:0000313" key="10">
    <source>
        <dbReference type="Proteomes" id="UP000607653"/>
    </source>
</evidence>
<dbReference type="PANTHER" id="PTHR48041">
    <property type="entry name" value="ABC TRANSPORTER G FAMILY MEMBER 28"/>
    <property type="match status" value="1"/>
</dbReference>
<dbReference type="InterPro" id="IPR003439">
    <property type="entry name" value="ABC_transporter-like_ATP-bd"/>
</dbReference>
<dbReference type="AlphaFoldDB" id="A0A822Y4I8"/>
<reference evidence="9 10" key="1">
    <citation type="journal article" date="2020" name="Mol. Biol. Evol.">
        <title>Distinct Expression and Methylation Patterns for Genes with Different Fates following a Single Whole-Genome Duplication in Flowering Plants.</title>
        <authorList>
            <person name="Shi T."/>
            <person name="Rahmani R.S."/>
            <person name="Gugger P.F."/>
            <person name="Wang M."/>
            <person name="Li H."/>
            <person name="Zhang Y."/>
            <person name="Li Z."/>
            <person name="Wang Q."/>
            <person name="Van de Peer Y."/>
            <person name="Marchal K."/>
            <person name="Chen J."/>
        </authorList>
    </citation>
    <scope>NUCLEOTIDE SEQUENCE [LARGE SCALE GENOMIC DNA]</scope>
    <source>
        <tissue evidence="9">Leaf</tissue>
    </source>
</reference>
<dbReference type="PANTHER" id="PTHR48041:SF24">
    <property type="entry name" value="ABC TRANSPORTER G FAMILY MEMBER 21"/>
    <property type="match status" value="1"/>
</dbReference>
<dbReference type="Pfam" id="PF19055">
    <property type="entry name" value="ABC2_membrane_7"/>
    <property type="match status" value="1"/>
</dbReference>
<evidence type="ECO:0000256" key="1">
    <source>
        <dbReference type="ARBA" id="ARBA00004141"/>
    </source>
</evidence>
<dbReference type="Pfam" id="PF00005">
    <property type="entry name" value="ABC_tran"/>
    <property type="match status" value="1"/>
</dbReference>
<dbReference type="EMBL" id="DUZY01000002">
    <property type="protein sequence ID" value="DAD28844.1"/>
    <property type="molecule type" value="Genomic_DNA"/>
</dbReference>
<dbReference type="GO" id="GO:0005524">
    <property type="term" value="F:ATP binding"/>
    <property type="evidence" value="ECO:0007669"/>
    <property type="project" value="UniProtKB-KW"/>
</dbReference>